<dbReference type="GO" id="GO:0047355">
    <property type="term" value="F:CDP-glycerol glycerophosphotransferase activity"/>
    <property type="evidence" value="ECO:0007669"/>
    <property type="project" value="InterPro"/>
</dbReference>
<protein>
    <submittedName>
        <fullName evidence="2">Bifunctional glycosyltransferase family 2 protein/CDP-glycerol:glycerophosphate glycerophosphotransferase</fullName>
    </submittedName>
</protein>
<gene>
    <name evidence="2" type="ORF">H9882_02130</name>
</gene>
<dbReference type="EMBL" id="JAHLFP010000015">
    <property type="protein sequence ID" value="MBU3805685.1"/>
    <property type="molecule type" value="Genomic_DNA"/>
</dbReference>
<evidence type="ECO:0000259" key="1">
    <source>
        <dbReference type="Pfam" id="PF00535"/>
    </source>
</evidence>
<dbReference type="Pfam" id="PF00535">
    <property type="entry name" value="Glycos_transf_2"/>
    <property type="match status" value="1"/>
</dbReference>
<evidence type="ECO:0000313" key="2">
    <source>
        <dbReference type="EMBL" id="MBU3805685.1"/>
    </source>
</evidence>
<dbReference type="SUPFAM" id="SSF53448">
    <property type="entry name" value="Nucleotide-diphospho-sugar transferases"/>
    <property type="match status" value="1"/>
</dbReference>
<dbReference type="PANTHER" id="PTHR22916:SF3">
    <property type="entry name" value="UDP-GLCNAC:BETAGAL BETA-1,3-N-ACETYLGLUCOSAMINYLTRANSFERASE-LIKE PROTEIN 1"/>
    <property type="match status" value="1"/>
</dbReference>
<dbReference type="InterPro" id="IPR001173">
    <property type="entry name" value="Glyco_trans_2-like"/>
</dbReference>
<dbReference type="InterPro" id="IPR043148">
    <property type="entry name" value="TagF_C"/>
</dbReference>
<dbReference type="CDD" id="cd00761">
    <property type="entry name" value="Glyco_tranf_GTA_type"/>
    <property type="match status" value="1"/>
</dbReference>
<dbReference type="InterPro" id="IPR029044">
    <property type="entry name" value="Nucleotide-diphossugar_trans"/>
</dbReference>
<feature type="domain" description="Glycosyltransferase 2-like" evidence="1">
    <location>
        <begin position="9"/>
        <end position="172"/>
    </location>
</feature>
<name>A0A948T1L0_9FIRM</name>
<dbReference type="GO" id="GO:0016758">
    <property type="term" value="F:hexosyltransferase activity"/>
    <property type="evidence" value="ECO:0007669"/>
    <property type="project" value="UniProtKB-ARBA"/>
</dbReference>
<dbReference type="Pfam" id="PF04464">
    <property type="entry name" value="Glyphos_transf"/>
    <property type="match status" value="1"/>
</dbReference>
<comment type="caution">
    <text evidence="2">The sequence shown here is derived from an EMBL/GenBank/DDBJ whole genome shotgun (WGS) entry which is preliminary data.</text>
</comment>
<accession>A0A948T1L0</accession>
<dbReference type="GO" id="GO:0016020">
    <property type="term" value="C:membrane"/>
    <property type="evidence" value="ECO:0007669"/>
    <property type="project" value="InterPro"/>
</dbReference>
<dbReference type="Gene3D" id="3.40.50.12580">
    <property type="match status" value="1"/>
</dbReference>
<dbReference type="AlphaFoldDB" id="A0A948T1L0"/>
<dbReference type="PANTHER" id="PTHR22916">
    <property type="entry name" value="GLYCOSYLTRANSFERASE"/>
    <property type="match status" value="1"/>
</dbReference>
<evidence type="ECO:0000313" key="3">
    <source>
        <dbReference type="Proteomes" id="UP000713596"/>
    </source>
</evidence>
<sequence>MKDNQFKLSIVMAVYNVEHYVAQAIDSLIQQDIGFEDNIQLILVDDGSEDSSLEICRDYEKQYPANILVLTKENGGVSSTRNLGLEYVKGEFVSFMDSDDILSENTCSEIYRFFEEAGDRVDVVSMPMVWFEGQSGPHLLNKKFQRGNRIANLNTEYTTIQLSSASAFMRVSALPKPAFDTNLRYCEDAKMLMEILCRKPMLGLVNSCTYWVRRRTQGMRSATQTSLTRKEWWTDSLRNFQLDSLIWCTKELGYVPGFVQYLMMYDIQWRLQIRDIEEETMNEQELEEYRQLLAQVLQYIEPRYIMEQTEVYGEQKKLLLELKYGADEVRYDNWNAMLYCREQRISYMEWNSMMVEMLDLQDKNTLVVEGYQCWISHPYCQMEPAVRYNGRVLPCKSVERTRLETKCLGRTIVEGKGFVATIPLDVNAPQHDIAFGVLADGLFVEKRNLRCGRYFPISTVYNQSYYKQGDWMFTLVDNHLQAQRATKKSVFNRERNLLKQMWEARRRKMVLYRLWHNATSWIPRRPVWLLSDRVDKADDNAEAMFRYLCQNHKDVKACFVVNKDSADYQRLKEVGPVLAMGSFAHRMAYLRSQCILSSHVNDVFTRPFRGWQEEIRDIAYRKDLVFLTHGVTEHDISAWINRYNQNIHLYVATTHQEEKNLLQERYHYSAQQVALTGQPRFDRLINKPQKKITIMPTWRRYLLTGIDEVTGLWEVADNFEESTYCKMYTELLSNKELLDTAQRLGYEIRFLSHPNMRMGQEHIKHDPRVTILDSKVAYSQLFSESDLIVSDYSSTVFDFAYMRKPVLYYQADDAEFNGGGHTFQESELRWDSFGEIEVTPQAMASRIMEYMENGCQLKPQYRKEIDAMFAFSDQNNCQRLYNAIQKMEKGKLLC</sequence>
<proteinExistence type="predicted"/>
<dbReference type="InterPro" id="IPR007554">
    <property type="entry name" value="Glycerophosphate_synth"/>
</dbReference>
<dbReference type="Gene3D" id="3.90.550.10">
    <property type="entry name" value="Spore Coat Polysaccharide Biosynthesis Protein SpsA, Chain A"/>
    <property type="match status" value="1"/>
</dbReference>
<dbReference type="Proteomes" id="UP000713596">
    <property type="component" value="Unassembled WGS sequence"/>
</dbReference>
<organism evidence="2 3">
    <name type="scientific">Candidatus Allofournierella pullistercoris</name>
    <dbReference type="NCBI Taxonomy" id="2838597"/>
    <lineage>
        <taxon>Bacteria</taxon>
        <taxon>Bacillati</taxon>
        <taxon>Bacillota</taxon>
        <taxon>Clostridia</taxon>
        <taxon>Eubacteriales</taxon>
        <taxon>Oscillospiraceae</taxon>
        <taxon>Allofournierella</taxon>
    </lineage>
</organism>
<reference evidence="2" key="1">
    <citation type="journal article" date="2021" name="PeerJ">
        <title>Extensive microbial diversity within the chicken gut microbiome revealed by metagenomics and culture.</title>
        <authorList>
            <person name="Gilroy R."/>
            <person name="Ravi A."/>
            <person name="Getino M."/>
            <person name="Pursley I."/>
            <person name="Horton D.L."/>
            <person name="Alikhan N.F."/>
            <person name="Baker D."/>
            <person name="Gharbi K."/>
            <person name="Hall N."/>
            <person name="Watson M."/>
            <person name="Adriaenssens E.M."/>
            <person name="Foster-Nyarko E."/>
            <person name="Jarju S."/>
            <person name="Secka A."/>
            <person name="Antonio M."/>
            <person name="Oren A."/>
            <person name="Chaudhuri R.R."/>
            <person name="La Ragione R."/>
            <person name="Hildebrand F."/>
            <person name="Pallen M.J."/>
        </authorList>
    </citation>
    <scope>NUCLEOTIDE SEQUENCE</scope>
    <source>
        <strain evidence="2">B5_2728</strain>
    </source>
</reference>
<dbReference type="SUPFAM" id="SSF53756">
    <property type="entry name" value="UDP-Glycosyltransferase/glycogen phosphorylase"/>
    <property type="match status" value="1"/>
</dbReference>
<reference evidence="2" key="2">
    <citation type="submission" date="2021-04" db="EMBL/GenBank/DDBJ databases">
        <authorList>
            <person name="Gilroy R."/>
        </authorList>
    </citation>
    <scope>NUCLEOTIDE SEQUENCE</scope>
    <source>
        <strain evidence="2">B5_2728</strain>
    </source>
</reference>